<proteinExistence type="inferred from homology"/>
<dbReference type="InterPro" id="IPR013094">
    <property type="entry name" value="AB_hydrolase_3"/>
</dbReference>
<dbReference type="InterPro" id="IPR050300">
    <property type="entry name" value="GDXG_lipolytic_enzyme"/>
</dbReference>
<dbReference type="Pfam" id="PF07859">
    <property type="entry name" value="Abhydrolase_3"/>
    <property type="match status" value="1"/>
</dbReference>
<dbReference type="PANTHER" id="PTHR48081">
    <property type="entry name" value="AB HYDROLASE SUPERFAMILY PROTEIN C4A8.06C"/>
    <property type="match status" value="1"/>
</dbReference>
<dbReference type="Gene3D" id="3.40.50.1820">
    <property type="entry name" value="alpha/beta hydrolase"/>
    <property type="match status" value="1"/>
</dbReference>
<accession>G3CRE3</accession>
<dbReference type="InterPro" id="IPR002168">
    <property type="entry name" value="Lipase_GDXG_HIS_AS"/>
</dbReference>
<comment type="similarity">
    <text evidence="1">Belongs to the 'GDXG' lipolytic enzyme family.</text>
</comment>
<dbReference type="InterPro" id="IPR029058">
    <property type="entry name" value="AB_hydrolase_fold"/>
</dbReference>
<evidence type="ECO:0000256" key="2">
    <source>
        <dbReference type="ARBA" id="ARBA00022801"/>
    </source>
</evidence>
<dbReference type="PANTHER" id="PTHR48081:SF8">
    <property type="entry name" value="ALPHA_BETA HYDROLASE FOLD-3 DOMAIN-CONTAINING PROTEIN-RELATED"/>
    <property type="match status" value="1"/>
</dbReference>
<keyword evidence="2" id="KW-0378">Hydrolase</keyword>
<evidence type="ECO:0000313" key="4">
    <source>
        <dbReference type="EMBL" id="AEM45126.1"/>
    </source>
</evidence>
<sequence length="331" mass="35699">MSEEEALRFLDGHRIRRGARTMDPKAQIVGEFVKSIRVPGYFPPLPELRQQLRTMVALMDEPAPPLPRVHDILIPGPEGEIPARVYDPTGDGAPRPAVVYLHGGGWVQGDLETHHGLCARLALRSGAVVISVDYRLAPEHKFPAAVDDALAAYRWVRSHGREIGADPNRVAVAGDSAGGNLSAVVSQLAAGAGASPPTCQVLIYPAVDFALDTPSHEELADGHVIPRDRILWYAQQYLRGEADRADVRASPLHARDLRGQPPALVITAGFDPLRDEGRAYADRLSAAGVEVVHREYPGQIHAFVSLTKAIPQGMGCTLEIGDYLRAQLAGG</sequence>
<dbReference type="SUPFAM" id="SSF53474">
    <property type="entry name" value="alpha/beta-Hydrolases"/>
    <property type="match status" value="1"/>
</dbReference>
<dbReference type="PROSITE" id="PS01173">
    <property type="entry name" value="LIPASE_GDXG_HIS"/>
    <property type="match status" value="1"/>
</dbReference>
<dbReference type="GO" id="GO:0016787">
    <property type="term" value="F:hydrolase activity"/>
    <property type="evidence" value="ECO:0007669"/>
    <property type="project" value="UniProtKB-KW"/>
</dbReference>
<feature type="domain" description="Alpha/beta hydrolase fold-3" evidence="3">
    <location>
        <begin position="98"/>
        <end position="304"/>
    </location>
</feature>
<dbReference type="FunFam" id="3.40.50.1820:FF:000089">
    <property type="entry name" value="Alpha/beta hydrolase"/>
    <property type="match status" value="1"/>
</dbReference>
<evidence type="ECO:0000259" key="3">
    <source>
        <dbReference type="Pfam" id="PF07859"/>
    </source>
</evidence>
<dbReference type="AlphaFoldDB" id="G3CRE3"/>
<protein>
    <recommendedName>
        <fullName evidence="3">Alpha/beta hydrolase fold-3 domain-containing protein</fullName>
    </recommendedName>
</protein>
<evidence type="ECO:0000256" key="1">
    <source>
        <dbReference type="ARBA" id="ARBA00010515"/>
    </source>
</evidence>
<name>G3CRE3_9ZZZZ</name>
<organism evidence="4">
    <name type="scientific">uncultured organism</name>
    <dbReference type="NCBI Taxonomy" id="155900"/>
    <lineage>
        <taxon>unclassified sequences</taxon>
        <taxon>environmental samples</taxon>
    </lineage>
</organism>
<reference evidence="4" key="1">
    <citation type="journal article" date="2011" name="FEMS Microbiol. Ecol.">
        <title>Identification of novel lipolytic genes and gene families by screening of metagenomic libraries derived from soil samples of the German Biodiversity Exploratories.</title>
        <authorList>
            <person name="Nacke H."/>
            <person name="Will C."/>
            <person name="Herzog S."/>
            <person name="Nowka B."/>
            <person name="Engelhaupt M."/>
            <person name="Daniel R."/>
        </authorList>
    </citation>
    <scope>NUCLEOTIDE SEQUENCE</scope>
</reference>
<dbReference type="ESTHER" id="9zzzz-g3cre3">
    <property type="family name" value="Hormone-sensitive_lipase_like"/>
</dbReference>
<dbReference type="EMBL" id="HQ156917">
    <property type="protein sequence ID" value="AEM45126.1"/>
    <property type="molecule type" value="Genomic_DNA"/>
</dbReference>